<dbReference type="InParanoid" id="A0A6P9EG31"/>
<proteinExistence type="predicted"/>
<keyword evidence="1" id="KW-1185">Reference proteome</keyword>
<dbReference type="KEGG" id="jre:118348568"/>
<protein>
    <submittedName>
        <fullName evidence="2">Uncharacterized protein LOC118348568</fullName>
    </submittedName>
</protein>
<evidence type="ECO:0000313" key="1">
    <source>
        <dbReference type="Proteomes" id="UP000235220"/>
    </source>
</evidence>
<reference evidence="2" key="1">
    <citation type="submission" date="2025-08" db="UniProtKB">
        <authorList>
            <consortium name="RefSeq"/>
        </authorList>
    </citation>
    <scope>IDENTIFICATION</scope>
    <source>
        <tissue evidence="2">Leaves</tissue>
    </source>
</reference>
<accession>A0A6P9EG31</accession>
<dbReference type="Proteomes" id="UP000235220">
    <property type="component" value="Chromosome 1"/>
</dbReference>
<evidence type="ECO:0000313" key="2">
    <source>
        <dbReference type="RefSeq" id="XP_035546399.1"/>
    </source>
</evidence>
<dbReference type="AlphaFoldDB" id="A0A6P9EG31"/>
<dbReference type="RefSeq" id="XP_035546399.1">
    <property type="nucleotide sequence ID" value="XM_035690506.1"/>
</dbReference>
<name>A0A6P9EG31_JUGRE</name>
<sequence>MGYEFKIEYERGQENKVADALSRKGTEEEEAAGIMAQITCSSPDCVTKLKVNYQQSKEYSKLLEKLMNNKEVPTRVKEIEQQLQVNWEENLEEVHMAVSDLASWRQREAIHLAQMEKLKWKVDGDRNSKFFHACLVNKRRKRVLEMHSNGVVYETLESIHQGVVEYFSSFLQRDQTVEPPRLEQLIDSVISEEENVSLLHAPSIEEVFEALSSIPSQSALGLDGFGSGFYKSCWEVIKVDVWNAVLEFFMSKQLHRFFTASYLVLIPKINRSPASTDIFGARSFHSEKEYF</sequence>
<gene>
    <name evidence="2" type="primary">LOC118348568</name>
</gene>
<dbReference type="OrthoDB" id="1409536at2759"/>
<organism evidence="1 2">
    <name type="scientific">Juglans regia</name>
    <name type="common">English walnut</name>
    <dbReference type="NCBI Taxonomy" id="51240"/>
    <lineage>
        <taxon>Eukaryota</taxon>
        <taxon>Viridiplantae</taxon>
        <taxon>Streptophyta</taxon>
        <taxon>Embryophyta</taxon>
        <taxon>Tracheophyta</taxon>
        <taxon>Spermatophyta</taxon>
        <taxon>Magnoliopsida</taxon>
        <taxon>eudicotyledons</taxon>
        <taxon>Gunneridae</taxon>
        <taxon>Pentapetalae</taxon>
        <taxon>rosids</taxon>
        <taxon>fabids</taxon>
        <taxon>Fagales</taxon>
        <taxon>Juglandaceae</taxon>
        <taxon>Juglans</taxon>
    </lineage>
</organism>
<dbReference type="GeneID" id="118348568"/>